<dbReference type="EMBL" id="CAEZTF010000002">
    <property type="protein sequence ID" value="CAB4553115.1"/>
    <property type="molecule type" value="Genomic_DNA"/>
</dbReference>
<feature type="region of interest" description="Disordered" evidence="1">
    <location>
        <begin position="31"/>
        <end position="57"/>
    </location>
</feature>
<reference evidence="2" key="1">
    <citation type="submission" date="2020-05" db="EMBL/GenBank/DDBJ databases">
        <authorList>
            <person name="Chiriac C."/>
            <person name="Salcher M."/>
            <person name="Ghai R."/>
            <person name="Kavagutti S V."/>
        </authorList>
    </citation>
    <scope>NUCLEOTIDE SEQUENCE</scope>
</reference>
<evidence type="ECO:0000313" key="2">
    <source>
        <dbReference type="EMBL" id="CAB4553115.1"/>
    </source>
</evidence>
<sequence>MKKTLLTAAAAIGLFSLSGCALIYPNWGTDQNPSTSQSPSATESSPTPTPSDSASASATPTVGVAKFNLIELDFDPSANAVFVVAEMLSAAENGGKCTVKFTSGSTTKSVSVKAEANATTTQCFPAYIPATGLPKGKGTVTITYESPTYAGTSQAFGVVIP</sequence>
<feature type="compositionally biased region" description="Low complexity" evidence="1">
    <location>
        <begin position="33"/>
        <end position="57"/>
    </location>
</feature>
<accession>A0A6J6CPK2</accession>
<proteinExistence type="predicted"/>
<name>A0A6J6CPK2_9ZZZZ</name>
<dbReference type="PROSITE" id="PS51257">
    <property type="entry name" value="PROKAR_LIPOPROTEIN"/>
    <property type="match status" value="1"/>
</dbReference>
<dbReference type="AlphaFoldDB" id="A0A6J6CPK2"/>
<organism evidence="2">
    <name type="scientific">freshwater metagenome</name>
    <dbReference type="NCBI Taxonomy" id="449393"/>
    <lineage>
        <taxon>unclassified sequences</taxon>
        <taxon>metagenomes</taxon>
        <taxon>ecological metagenomes</taxon>
    </lineage>
</organism>
<evidence type="ECO:0000256" key="1">
    <source>
        <dbReference type="SAM" id="MobiDB-lite"/>
    </source>
</evidence>
<protein>
    <submittedName>
        <fullName evidence="2">Unannotated protein</fullName>
    </submittedName>
</protein>
<gene>
    <name evidence="2" type="ORF">UFOPK1618_00032</name>
</gene>